<keyword evidence="11" id="KW-1185">Reference proteome</keyword>
<evidence type="ECO:0000256" key="5">
    <source>
        <dbReference type="ARBA" id="ARBA00022692"/>
    </source>
</evidence>
<sequence>MNPILTTPAVVMINFLLFNQRTSRERLLAVLLSCLGVGLVSIQSFQSNLYGTVVACAAFITTACYQIWIGKKIIDLDVDAPQLLLNQSATAVCLLLPVAVVVDTFPNFATVSSRALLLLIGGGLVASFLNLSQFMIIGRTSALTFNIVSNVKMVVILSLGWYSEGKVLNALDVGGVLVAFAGAWVYAMKSS</sequence>
<feature type="transmembrane region" description="Helical" evidence="8">
    <location>
        <begin position="168"/>
        <end position="187"/>
    </location>
</feature>
<comment type="similarity">
    <text evidence="3">Belongs to the TPT transporter family. SLC35D subfamily.</text>
</comment>
<evidence type="ECO:0000313" key="10">
    <source>
        <dbReference type="EMBL" id="USW54828.1"/>
    </source>
</evidence>
<name>A0A9Q9EMU6_9PEZI</name>
<feature type="transmembrane region" description="Helical" evidence="8">
    <location>
        <begin position="114"/>
        <end position="131"/>
    </location>
</feature>
<dbReference type="GO" id="GO:0005789">
    <property type="term" value="C:endoplasmic reticulum membrane"/>
    <property type="evidence" value="ECO:0007669"/>
    <property type="project" value="UniProtKB-SubCell"/>
</dbReference>
<organism evidence="10 11">
    <name type="scientific">Septoria linicola</name>
    <dbReference type="NCBI Taxonomy" id="215465"/>
    <lineage>
        <taxon>Eukaryota</taxon>
        <taxon>Fungi</taxon>
        <taxon>Dikarya</taxon>
        <taxon>Ascomycota</taxon>
        <taxon>Pezizomycotina</taxon>
        <taxon>Dothideomycetes</taxon>
        <taxon>Dothideomycetidae</taxon>
        <taxon>Mycosphaerellales</taxon>
        <taxon>Mycosphaerellaceae</taxon>
        <taxon>Septoria</taxon>
    </lineage>
</organism>
<evidence type="ECO:0000256" key="2">
    <source>
        <dbReference type="ARBA" id="ARBA00004477"/>
    </source>
</evidence>
<dbReference type="InterPro" id="IPR037185">
    <property type="entry name" value="EmrE-like"/>
</dbReference>
<feature type="transmembrane region" description="Helical" evidence="8">
    <location>
        <begin position="51"/>
        <end position="71"/>
    </location>
</feature>
<evidence type="ECO:0000313" key="11">
    <source>
        <dbReference type="Proteomes" id="UP001056384"/>
    </source>
</evidence>
<evidence type="ECO:0000256" key="8">
    <source>
        <dbReference type="SAM" id="Phobius"/>
    </source>
</evidence>
<keyword evidence="7 8" id="KW-0472">Membrane</keyword>
<keyword evidence="6 8" id="KW-1133">Transmembrane helix</keyword>
<evidence type="ECO:0000256" key="4">
    <source>
        <dbReference type="ARBA" id="ARBA00011182"/>
    </source>
</evidence>
<dbReference type="Pfam" id="PF03151">
    <property type="entry name" value="TPT"/>
    <property type="match status" value="1"/>
</dbReference>
<protein>
    <submittedName>
        <fullName evidence="10">Sugar phosphate transporter domain-containing protein</fullName>
    </submittedName>
</protein>
<evidence type="ECO:0000256" key="1">
    <source>
        <dbReference type="ARBA" id="ARBA00003420"/>
    </source>
</evidence>
<dbReference type="InterPro" id="IPR004853">
    <property type="entry name" value="Sugar_P_trans_dom"/>
</dbReference>
<feature type="transmembrane region" description="Helical" evidence="8">
    <location>
        <begin position="143"/>
        <end position="162"/>
    </location>
</feature>
<feature type="domain" description="Sugar phosphate transporter" evidence="9">
    <location>
        <begin position="11"/>
        <end position="186"/>
    </location>
</feature>
<evidence type="ECO:0000259" key="9">
    <source>
        <dbReference type="Pfam" id="PF03151"/>
    </source>
</evidence>
<dbReference type="InterPro" id="IPR050186">
    <property type="entry name" value="TPT_transporter"/>
</dbReference>
<dbReference type="AlphaFoldDB" id="A0A9Q9EMU6"/>
<comment type="function">
    <text evidence="1">Involved in the import of GDP-mannose from the cytoplasm into the Golgi lumen.</text>
</comment>
<comment type="subunit">
    <text evidence="4">Homooligomer.</text>
</comment>
<keyword evidence="5 8" id="KW-0812">Transmembrane</keyword>
<evidence type="ECO:0000256" key="3">
    <source>
        <dbReference type="ARBA" id="ARBA00010425"/>
    </source>
</evidence>
<feature type="transmembrane region" description="Helical" evidence="8">
    <location>
        <begin position="83"/>
        <end position="102"/>
    </location>
</feature>
<dbReference type="Proteomes" id="UP001056384">
    <property type="component" value="Chromosome 6"/>
</dbReference>
<gene>
    <name evidence="10" type="ORF">Slin15195_G081470</name>
</gene>
<evidence type="ECO:0000256" key="6">
    <source>
        <dbReference type="ARBA" id="ARBA00022989"/>
    </source>
</evidence>
<dbReference type="PANTHER" id="PTHR11132">
    <property type="entry name" value="SOLUTE CARRIER FAMILY 35"/>
    <property type="match status" value="1"/>
</dbReference>
<evidence type="ECO:0000256" key="7">
    <source>
        <dbReference type="ARBA" id="ARBA00023136"/>
    </source>
</evidence>
<comment type="subcellular location">
    <subcellularLocation>
        <location evidence="2">Endoplasmic reticulum membrane</location>
        <topology evidence="2">Multi-pass membrane protein</topology>
    </subcellularLocation>
</comment>
<reference evidence="10" key="1">
    <citation type="submission" date="2022-06" db="EMBL/GenBank/DDBJ databases">
        <title>Complete genome sequences of two strains of the flax pathogen Septoria linicola.</title>
        <authorList>
            <person name="Lapalu N."/>
            <person name="Simon A."/>
            <person name="Demenou B."/>
            <person name="Paumier D."/>
            <person name="Guillot M.-P."/>
            <person name="Gout L."/>
            <person name="Valade R."/>
        </authorList>
    </citation>
    <scope>NUCLEOTIDE SEQUENCE</scope>
    <source>
        <strain evidence="10">SE15195</strain>
    </source>
</reference>
<dbReference type="SUPFAM" id="SSF103481">
    <property type="entry name" value="Multidrug resistance efflux transporter EmrE"/>
    <property type="match status" value="1"/>
</dbReference>
<accession>A0A9Q9EMU6</accession>
<dbReference type="EMBL" id="CP099423">
    <property type="protein sequence ID" value="USW54828.1"/>
    <property type="molecule type" value="Genomic_DNA"/>
</dbReference>
<proteinExistence type="inferred from homology"/>